<name>A0ABP1ELF1_9FLAO</name>
<dbReference type="InterPro" id="IPR008969">
    <property type="entry name" value="CarboxyPept-like_regulatory"/>
</dbReference>
<protein>
    <recommendedName>
        <fullName evidence="3">CarboxypepD_reg-like domain-containing protein</fullName>
    </recommendedName>
</protein>
<proteinExistence type="predicted"/>
<organism evidence="1 2">
    <name type="scientific">Tenacibaculum dicentrarchi</name>
    <dbReference type="NCBI Taxonomy" id="669041"/>
    <lineage>
        <taxon>Bacteria</taxon>
        <taxon>Pseudomonadati</taxon>
        <taxon>Bacteroidota</taxon>
        <taxon>Flavobacteriia</taxon>
        <taxon>Flavobacteriales</taxon>
        <taxon>Flavobacteriaceae</taxon>
        <taxon>Tenacibaculum</taxon>
    </lineage>
</organism>
<sequence length="221" mass="24783">MKNQFSLEINTACSEKFNEFKPTKLGGFCNSCDKEVIDFTKMTAQEISYYFKNNTSKNTCGQFNKKQLTTYNEKPIRRKKYGFLATLGLAVLSLFSFNTTQAQKKNTPIDKNNIDLNNEEKDILVKGVVSDESGPLPGVSVILKGTTSSTETNFEGDFTFPELLKKGDILIFSFIGMDNKKVVIQNNNSVNTLNLKVTMTQDSCLLMGKVAVKKVYRSKKS</sequence>
<dbReference type="SUPFAM" id="SSF49464">
    <property type="entry name" value="Carboxypeptidase regulatory domain-like"/>
    <property type="match status" value="1"/>
</dbReference>
<evidence type="ECO:0000313" key="2">
    <source>
        <dbReference type="Proteomes" id="UP001497514"/>
    </source>
</evidence>
<dbReference type="Proteomes" id="UP001497514">
    <property type="component" value="Chromosome"/>
</dbReference>
<evidence type="ECO:0000313" key="1">
    <source>
        <dbReference type="EMBL" id="CAL2084419.1"/>
    </source>
</evidence>
<dbReference type="Pfam" id="PF13715">
    <property type="entry name" value="CarbopepD_reg_2"/>
    <property type="match status" value="1"/>
</dbReference>
<dbReference type="Gene3D" id="2.60.40.1120">
    <property type="entry name" value="Carboxypeptidase-like, regulatory domain"/>
    <property type="match status" value="1"/>
</dbReference>
<dbReference type="RefSeq" id="WP_058885499.1">
    <property type="nucleotide sequence ID" value="NZ_JBFKZT010000001.1"/>
</dbReference>
<reference evidence="1 2" key="1">
    <citation type="submission" date="2024-05" db="EMBL/GenBank/DDBJ databases">
        <authorList>
            <person name="Duchaud E."/>
        </authorList>
    </citation>
    <scope>NUCLEOTIDE SEQUENCE [LARGE SCALE GENOMIC DNA]</scope>
    <source>
        <strain evidence="1">Ena-SAMPLE-TAB-13-05-2024-13:56:06:370-140309</strain>
    </source>
</reference>
<accession>A0ABP1ELF1</accession>
<dbReference type="EMBL" id="OZ038524">
    <property type="protein sequence ID" value="CAL2084419.1"/>
    <property type="molecule type" value="Genomic_DNA"/>
</dbReference>
<evidence type="ECO:0008006" key="3">
    <source>
        <dbReference type="Google" id="ProtNLM"/>
    </source>
</evidence>
<keyword evidence="2" id="KW-1185">Reference proteome</keyword>
<gene>
    <name evidence="1" type="ORF">TD3509T_1708</name>
</gene>